<accession>A0A1I6BRC6</accession>
<dbReference type="EMBL" id="FOXS01000011">
    <property type="protein sequence ID" value="SFQ83486.1"/>
    <property type="molecule type" value="Genomic_DNA"/>
</dbReference>
<evidence type="ECO:0000313" key="2">
    <source>
        <dbReference type="EMBL" id="SFQ83486.1"/>
    </source>
</evidence>
<organism evidence="2 3">
    <name type="scientific">Hymenobacter arizonensis</name>
    <name type="common">Siccationidurans arizonensis</name>
    <dbReference type="NCBI Taxonomy" id="1227077"/>
    <lineage>
        <taxon>Bacteria</taxon>
        <taxon>Pseudomonadati</taxon>
        <taxon>Bacteroidota</taxon>
        <taxon>Cytophagia</taxon>
        <taxon>Cytophagales</taxon>
        <taxon>Hymenobacteraceae</taxon>
        <taxon>Hymenobacter</taxon>
    </lineage>
</organism>
<sequence length="154" mass="16160">MLPPRLSPALAALLLLGTVGCAKQETPDPRIGTGRYTLDGRRVHCQARPVLDSTVIGGQRYRVLRIVLTETSQPAGAAPALTLTFQRPAAVPNALYAFSALTYAGGDPAPGTPYRVRPESTFSQTSTGHFSGTFAGSGPGASTIEDGFYANVRL</sequence>
<feature type="signal peptide" evidence="1">
    <location>
        <begin position="1"/>
        <end position="22"/>
    </location>
</feature>
<dbReference type="PROSITE" id="PS51257">
    <property type="entry name" value="PROKAR_LIPOPROTEIN"/>
    <property type="match status" value="1"/>
</dbReference>
<name>A0A1I6BRC6_HYMAR</name>
<keyword evidence="1" id="KW-0732">Signal</keyword>
<evidence type="ECO:0000256" key="1">
    <source>
        <dbReference type="SAM" id="SignalP"/>
    </source>
</evidence>
<dbReference type="AlphaFoldDB" id="A0A1I6BRC6"/>
<keyword evidence="3" id="KW-1185">Reference proteome</keyword>
<protein>
    <recommendedName>
        <fullName evidence="4">Lipoprotein</fullName>
    </recommendedName>
</protein>
<feature type="chain" id="PRO_5011636359" description="Lipoprotein" evidence="1">
    <location>
        <begin position="23"/>
        <end position="154"/>
    </location>
</feature>
<evidence type="ECO:0000313" key="3">
    <source>
        <dbReference type="Proteomes" id="UP000199029"/>
    </source>
</evidence>
<dbReference type="Proteomes" id="UP000199029">
    <property type="component" value="Unassembled WGS sequence"/>
</dbReference>
<evidence type="ECO:0008006" key="4">
    <source>
        <dbReference type="Google" id="ProtNLM"/>
    </source>
</evidence>
<reference evidence="3" key="1">
    <citation type="submission" date="2016-10" db="EMBL/GenBank/DDBJ databases">
        <authorList>
            <person name="Varghese N."/>
            <person name="Submissions S."/>
        </authorList>
    </citation>
    <scope>NUCLEOTIDE SEQUENCE [LARGE SCALE GENOMIC DNA]</scope>
    <source>
        <strain evidence="3">OR362-8,ATCC BAA-1266,JCM 13504</strain>
    </source>
</reference>
<dbReference type="RefSeq" id="WP_092679003.1">
    <property type="nucleotide sequence ID" value="NZ_FOXS01000011.1"/>
</dbReference>
<gene>
    <name evidence="2" type="ORF">SAMN04515668_4978</name>
</gene>
<proteinExistence type="predicted"/>